<name>A0ABX2T7Y0_9PROT</name>
<evidence type="ECO:0000313" key="2">
    <source>
        <dbReference type="Proteomes" id="UP000584642"/>
    </source>
</evidence>
<comment type="caution">
    <text evidence="1">The sequence shown here is derived from an EMBL/GenBank/DDBJ whole genome shotgun (WGS) entry which is preliminary data.</text>
</comment>
<protein>
    <submittedName>
        <fullName evidence="1">Uncharacterized protein</fullName>
    </submittedName>
</protein>
<sequence>MKHTIKSMVARGASVAMGGSGAGQKAVAPALTPEQQRKASKLVDRISQDIAQKGWVNLSGKP</sequence>
<accession>A0ABX2T7Y0</accession>
<keyword evidence="2" id="KW-1185">Reference proteome</keyword>
<proteinExistence type="predicted"/>
<dbReference type="Proteomes" id="UP000584642">
    <property type="component" value="Unassembled WGS sequence"/>
</dbReference>
<organism evidence="1 2">
    <name type="scientific">Azospirillum oleiclasticum</name>
    <dbReference type="NCBI Taxonomy" id="2735135"/>
    <lineage>
        <taxon>Bacteria</taxon>
        <taxon>Pseudomonadati</taxon>
        <taxon>Pseudomonadota</taxon>
        <taxon>Alphaproteobacteria</taxon>
        <taxon>Rhodospirillales</taxon>
        <taxon>Azospirillaceae</taxon>
        <taxon>Azospirillum</taxon>
    </lineage>
</organism>
<reference evidence="1 2" key="1">
    <citation type="submission" date="2020-05" db="EMBL/GenBank/DDBJ databases">
        <title>Azospirillum oleiclasticum sp. nov, a nitrogen-fixing and heavy crude oil-emulsifying bacterium isolated from the crude oil of Yumen Oilfield.</title>
        <authorList>
            <person name="Wu D."/>
            <person name="Cai M."/>
            <person name="Zhang X."/>
        </authorList>
    </citation>
    <scope>NUCLEOTIDE SEQUENCE [LARGE SCALE GENOMIC DNA]</scope>
    <source>
        <strain evidence="1 2">ROY-1-1-2</strain>
    </source>
</reference>
<evidence type="ECO:0000313" key="1">
    <source>
        <dbReference type="EMBL" id="NYZ20187.1"/>
    </source>
</evidence>
<dbReference type="EMBL" id="JABFDB010000006">
    <property type="protein sequence ID" value="NYZ20187.1"/>
    <property type="molecule type" value="Genomic_DNA"/>
</dbReference>
<gene>
    <name evidence="1" type="ORF">HND93_10730</name>
</gene>
<dbReference type="RefSeq" id="WP_180281954.1">
    <property type="nucleotide sequence ID" value="NZ_JABFDB010000006.1"/>
</dbReference>